<comment type="caution">
    <text evidence="2">The sequence shown here is derived from an EMBL/GenBank/DDBJ whole genome shotgun (WGS) entry which is preliminary data.</text>
</comment>
<feature type="region of interest" description="Disordered" evidence="1">
    <location>
        <begin position="577"/>
        <end position="596"/>
    </location>
</feature>
<feature type="compositionally biased region" description="Polar residues" evidence="1">
    <location>
        <begin position="326"/>
        <end position="341"/>
    </location>
</feature>
<feature type="compositionally biased region" description="Basic and acidic residues" evidence="1">
    <location>
        <begin position="500"/>
        <end position="518"/>
    </location>
</feature>
<feature type="region of interest" description="Disordered" evidence="1">
    <location>
        <begin position="269"/>
        <end position="309"/>
    </location>
</feature>
<dbReference type="AlphaFoldDB" id="A0AAV9EY44"/>
<gene>
    <name evidence="2" type="ORF">QJS10_CPA05g01130</name>
</gene>
<feature type="compositionally biased region" description="Polar residues" evidence="1">
    <location>
        <begin position="578"/>
        <end position="588"/>
    </location>
</feature>
<feature type="compositionally biased region" description="Polar residues" evidence="1">
    <location>
        <begin position="524"/>
        <end position="535"/>
    </location>
</feature>
<evidence type="ECO:0000313" key="2">
    <source>
        <dbReference type="EMBL" id="KAK1317595.1"/>
    </source>
</evidence>
<feature type="region of interest" description="Disordered" evidence="1">
    <location>
        <begin position="322"/>
        <end position="353"/>
    </location>
</feature>
<reference evidence="2" key="1">
    <citation type="journal article" date="2023" name="Nat. Commun.">
        <title>Diploid and tetraploid genomes of Acorus and the evolution of monocots.</title>
        <authorList>
            <person name="Ma L."/>
            <person name="Liu K.W."/>
            <person name="Li Z."/>
            <person name="Hsiao Y.Y."/>
            <person name="Qi Y."/>
            <person name="Fu T."/>
            <person name="Tang G.D."/>
            <person name="Zhang D."/>
            <person name="Sun W.H."/>
            <person name="Liu D.K."/>
            <person name="Li Y."/>
            <person name="Chen G.Z."/>
            <person name="Liu X.D."/>
            <person name="Liao X.Y."/>
            <person name="Jiang Y.T."/>
            <person name="Yu X."/>
            <person name="Hao Y."/>
            <person name="Huang J."/>
            <person name="Zhao X.W."/>
            <person name="Ke S."/>
            <person name="Chen Y.Y."/>
            <person name="Wu W.L."/>
            <person name="Hsu J.L."/>
            <person name="Lin Y.F."/>
            <person name="Huang M.D."/>
            <person name="Li C.Y."/>
            <person name="Huang L."/>
            <person name="Wang Z.W."/>
            <person name="Zhao X."/>
            <person name="Zhong W.Y."/>
            <person name="Peng D.H."/>
            <person name="Ahmad S."/>
            <person name="Lan S."/>
            <person name="Zhang J.S."/>
            <person name="Tsai W.C."/>
            <person name="Van de Peer Y."/>
            <person name="Liu Z.J."/>
        </authorList>
    </citation>
    <scope>NUCLEOTIDE SEQUENCE</scope>
    <source>
        <strain evidence="2">CP</strain>
    </source>
</reference>
<name>A0AAV9EY44_ACOCL</name>
<dbReference type="Proteomes" id="UP001180020">
    <property type="component" value="Unassembled WGS sequence"/>
</dbReference>
<feature type="compositionally biased region" description="Basic and acidic residues" evidence="1">
    <location>
        <begin position="464"/>
        <end position="479"/>
    </location>
</feature>
<feature type="compositionally biased region" description="Basic and acidic residues" evidence="1">
    <location>
        <begin position="554"/>
        <end position="564"/>
    </location>
</feature>
<dbReference type="EMBL" id="JAUJYO010000005">
    <property type="protein sequence ID" value="KAK1317595.1"/>
    <property type="molecule type" value="Genomic_DNA"/>
</dbReference>
<sequence>MSKCPSLGASQAHARVAQQIIPAMIWATWLERNRVIFRGQRFYVENVWESMMTLLRDWGVTLAGANSVWTDGANFIVMKINYFMSNPSTEHLREEVSGNKPNIGGKQRPLNPGHNKAPVLEAASNEIITIGGARSSRNAKDLSLELTIALGNKGKLQHMALTDMRGKQIILHQGSMGFGETDRQHRSTGQQPLISHIHIGEISRGAQNLNKILKALSNGLNFDRDSIDIGRELLKGAMDLEDSLRMLANLEEASNYMVSPQGKKIGLLKGKEEEEEDSIETTRPKPWNRRRFSFDGSSRHSLEDVKDISKDKQFEQKMLVLHNPSRPKTPQPNLNKHSQNNSHHRRSASCGPSAEAYIATSIAGSRDSRSEKLRSCSDSAVAIVPVSSYRASNIAIEQNSATSHPHIQTPKHDKARLPNVIAKLMGLEELPPLRTESNSSRVGKGHSSHKNMAGEDIVQFDTEGNTKKSEAKMSTENSHRKMVHKSNTTEAAQATNHKTVSGERNSKLQEARNKERMMLEPSSKKINQKISTSTHQSRRSPTSKKVAAKGAYHKPKEPKNREKDDLLFHDHQKAATEIDSQSKASQLHRQAEGADSETYVLGKKGTLQQNNQKYVKDGLEPICIDKSQQQLMIQTSEFESAAHEAREQESVMKSRLQATEESKSDIMQKNLQQPLHELNLHKVMLTKKEVGADKKHSTGRIEVTQSRESINKKRSTYTMPNVESLNNSSQMQESSKSASTSDIEGVEPCPVPVITTEPSLVQSARKDAIATEVHINKSSRKVNRKIGSPCEIEKELKPPTSVLQELKQRRHERIRKSQVTTKSSPQMDPGKYVQHNIDLTSTSSTPSTDDVTEPKEANKTTTIHSNNEGTTTCDSGAPQNLEVSVNNDQLSESFHNKENQQKGPTDNENVHQRFSDEQHPVIMDFKKGSLTEDEKQLKHILINSQHFLNTADALFKLKIPVEIPQGSKKKCLDGEGKLLLDCGYEIMRRMGKRAELNFHPSMKAASEIIIVECLDDLIKVLNENIQSLKSNSKNEGDDNSTSKCLHELLKKDILGMDPDVNSLWDFGWKKSALAHQEQDEIIKDVEKHILNGLIDEITKDLSNIHMTVFL</sequence>
<feature type="compositionally biased region" description="Polar residues" evidence="1">
    <location>
        <begin position="859"/>
        <end position="881"/>
    </location>
</feature>
<feature type="compositionally biased region" description="Polar residues" evidence="1">
    <location>
        <begin position="718"/>
        <end position="727"/>
    </location>
</feature>
<feature type="compositionally biased region" description="Basic and acidic residues" evidence="1">
    <location>
        <begin position="297"/>
        <end position="309"/>
    </location>
</feature>
<dbReference type="PANTHER" id="PTHR34282:SF1">
    <property type="entry name" value="DUF3741 DOMAIN-CONTAINING PROTEIN"/>
    <property type="match status" value="1"/>
</dbReference>
<evidence type="ECO:0000313" key="3">
    <source>
        <dbReference type="Proteomes" id="UP001180020"/>
    </source>
</evidence>
<organism evidence="2 3">
    <name type="scientific">Acorus calamus</name>
    <name type="common">Sweet flag</name>
    <dbReference type="NCBI Taxonomy" id="4465"/>
    <lineage>
        <taxon>Eukaryota</taxon>
        <taxon>Viridiplantae</taxon>
        <taxon>Streptophyta</taxon>
        <taxon>Embryophyta</taxon>
        <taxon>Tracheophyta</taxon>
        <taxon>Spermatophyta</taxon>
        <taxon>Magnoliopsida</taxon>
        <taxon>Liliopsida</taxon>
        <taxon>Acoraceae</taxon>
        <taxon>Acorus</taxon>
    </lineage>
</organism>
<evidence type="ECO:0000256" key="1">
    <source>
        <dbReference type="SAM" id="MobiDB-lite"/>
    </source>
</evidence>
<feature type="region of interest" description="Disordered" evidence="1">
    <location>
        <begin position="718"/>
        <end position="745"/>
    </location>
</feature>
<reference evidence="2" key="2">
    <citation type="submission" date="2023-06" db="EMBL/GenBank/DDBJ databases">
        <authorList>
            <person name="Ma L."/>
            <person name="Liu K.-W."/>
            <person name="Li Z."/>
            <person name="Hsiao Y.-Y."/>
            <person name="Qi Y."/>
            <person name="Fu T."/>
            <person name="Tang G."/>
            <person name="Zhang D."/>
            <person name="Sun W.-H."/>
            <person name="Liu D.-K."/>
            <person name="Li Y."/>
            <person name="Chen G.-Z."/>
            <person name="Liu X.-D."/>
            <person name="Liao X.-Y."/>
            <person name="Jiang Y.-T."/>
            <person name="Yu X."/>
            <person name="Hao Y."/>
            <person name="Huang J."/>
            <person name="Zhao X.-W."/>
            <person name="Ke S."/>
            <person name="Chen Y.-Y."/>
            <person name="Wu W.-L."/>
            <person name="Hsu J.-L."/>
            <person name="Lin Y.-F."/>
            <person name="Huang M.-D."/>
            <person name="Li C.-Y."/>
            <person name="Huang L."/>
            <person name="Wang Z.-W."/>
            <person name="Zhao X."/>
            <person name="Zhong W.-Y."/>
            <person name="Peng D.-H."/>
            <person name="Ahmad S."/>
            <person name="Lan S."/>
            <person name="Zhang J.-S."/>
            <person name="Tsai W.-C."/>
            <person name="Van De Peer Y."/>
            <person name="Liu Z.-J."/>
        </authorList>
    </citation>
    <scope>NUCLEOTIDE SEQUENCE</scope>
    <source>
        <strain evidence="2">CP</strain>
        <tissue evidence="2">Leaves</tissue>
    </source>
</reference>
<accession>A0AAV9EY44</accession>
<feature type="region of interest" description="Disordered" evidence="1">
    <location>
        <begin position="808"/>
        <end position="881"/>
    </location>
</feature>
<feature type="compositionally biased region" description="Low complexity" evidence="1">
    <location>
        <begin position="728"/>
        <end position="741"/>
    </location>
</feature>
<keyword evidence="3" id="KW-1185">Reference proteome</keyword>
<evidence type="ECO:0008006" key="4">
    <source>
        <dbReference type="Google" id="ProtNLM"/>
    </source>
</evidence>
<feature type="compositionally biased region" description="Polar residues" evidence="1">
    <location>
        <begin position="817"/>
        <end position="826"/>
    </location>
</feature>
<dbReference type="PANTHER" id="PTHR34282">
    <property type="entry name" value="OS01G0228800 PROTEIN-RELATED"/>
    <property type="match status" value="1"/>
</dbReference>
<feature type="compositionally biased region" description="Polar residues" evidence="1">
    <location>
        <begin position="485"/>
        <end position="499"/>
    </location>
</feature>
<proteinExistence type="predicted"/>
<protein>
    <recommendedName>
        <fullName evidence="4">DUF4378 domain-containing protein</fullName>
    </recommendedName>
</protein>
<feature type="region of interest" description="Disordered" evidence="1">
    <location>
        <begin position="434"/>
        <end position="564"/>
    </location>
</feature>